<dbReference type="EMBL" id="HBKO01027139">
    <property type="protein sequence ID" value="CAE2238084.1"/>
    <property type="molecule type" value="Transcribed_RNA"/>
</dbReference>
<proteinExistence type="predicted"/>
<accession>A0A6V4PRF7</accession>
<organism evidence="1">
    <name type="scientific">Prymnesium polylepis</name>
    <dbReference type="NCBI Taxonomy" id="72548"/>
    <lineage>
        <taxon>Eukaryota</taxon>
        <taxon>Haptista</taxon>
        <taxon>Haptophyta</taxon>
        <taxon>Prymnesiophyceae</taxon>
        <taxon>Prymnesiales</taxon>
        <taxon>Prymnesiaceae</taxon>
        <taxon>Prymnesium</taxon>
    </lineage>
</organism>
<name>A0A6V4PRF7_9EUKA</name>
<protein>
    <submittedName>
        <fullName evidence="1">Uncharacterized protein</fullName>
    </submittedName>
</protein>
<evidence type="ECO:0000313" key="1">
    <source>
        <dbReference type="EMBL" id="CAE2238084.1"/>
    </source>
</evidence>
<dbReference type="AlphaFoldDB" id="A0A6V4PRF7"/>
<gene>
    <name evidence="1" type="ORF">CPOL0286_LOCUS12469</name>
</gene>
<sequence length="145" mass="15926">MPQATKHNTTMRLIVYGFLPAFIFDAALDDLPHPLWPILARVAKLLRALLDAGMPSADMEFPRRAQQLVLPYAAKLSGSDRALKSTEVVKAVRPPSTWLDFTTPLLLRSSDSKRNDGGGVHGAAGVCLGRAQAGQHRRGQWRRDS</sequence>
<reference evidence="1" key="1">
    <citation type="submission" date="2021-01" db="EMBL/GenBank/DDBJ databases">
        <authorList>
            <person name="Corre E."/>
            <person name="Pelletier E."/>
            <person name="Niang G."/>
            <person name="Scheremetjew M."/>
            <person name="Finn R."/>
            <person name="Kale V."/>
            <person name="Holt S."/>
            <person name="Cochrane G."/>
            <person name="Meng A."/>
            <person name="Brown T."/>
            <person name="Cohen L."/>
        </authorList>
    </citation>
    <scope>NUCLEOTIDE SEQUENCE</scope>
    <source>
        <strain evidence="1">UIO037</strain>
    </source>
</reference>